<dbReference type="Proteomes" id="UP000269542">
    <property type="component" value="Chromosome"/>
</dbReference>
<evidence type="ECO:0000256" key="1">
    <source>
        <dbReference type="SAM" id="Phobius"/>
    </source>
</evidence>
<reference evidence="2 3" key="1">
    <citation type="submission" date="2018-12" db="EMBL/GenBank/DDBJ databases">
        <authorList>
            <consortium name="Pathogen Informatics"/>
        </authorList>
    </citation>
    <scope>NUCLEOTIDE SEQUENCE [LARGE SCALE GENOMIC DNA]</scope>
    <source>
        <strain evidence="2 3">NCTC13354</strain>
    </source>
</reference>
<protein>
    <submittedName>
        <fullName evidence="2">Uncharacterized protein</fullName>
    </submittedName>
</protein>
<evidence type="ECO:0000313" key="3">
    <source>
        <dbReference type="Proteomes" id="UP000269542"/>
    </source>
</evidence>
<organism evidence="2 3">
    <name type="scientific">Trueperella bialowiezensis</name>
    <dbReference type="NCBI Taxonomy" id="312285"/>
    <lineage>
        <taxon>Bacteria</taxon>
        <taxon>Bacillati</taxon>
        <taxon>Actinomycetota</taxon>
        <taxon>Actinomycetes</taxon>
        <taxon>Actinomycetales</taxon>
        <taxon>Actinomycetaceae</taxon>
        <taxon>Trueperella</taxon>
    </lineage>
</organism>
<evidence type="ECO:0000313" key="2">
    <source>
        <dbReference type="EMBL" id="VEI13063.1"/>
    </source>
</evidence>
<dbReference type="EMBL" id="LR134476">
    <property type="protein sequence ID" value="VEI13063.1"/>
    <property type="molecule type" value="Genomic_DNA"/>
</dbReference>
<sequence length="76" mass="8612">MFRERRFWRKYRFWLNTSGLFAAMCLGAVLGILIADADLHKGYFIIPVLISVLCLIVGLVVKAKNEQADKVLIDNG</sequence>
<name>A0A448PDQ3_9ACTO</name>
<keyword evidence="1" id="KW-0472">Membrane</keyword>
<accession>A0A448PDQ3</accession>
<gene>
    <name evidence="2" type="ORF">NCTC13354_00763</name>
</gene>
<keyword evidence="1" id="KW-1133">Transmembrane helix</keyword>
<feature type="transmembrane region" description="Helical" evidence="1">
    <location>
        <begin position="12"/>
        <end position="35"/>
    </location>
</feature>
<feature type="transmembrane region" description="Helical" evidence="1">
    <location>
        <begin position="41"/>
        <end position="61"/>
    </location>
</feature>
<dbReference type="AlphaFoldDB" id="A0A448PDQ3"/>
<dbReference type="KEGG" id="tbw:NCTC13354_00763"/>
<keyword evidence="1" id="KW-0812">Transmembrane</keyword>
<keyword evidence="3" id="KW-1185">Reference proteome</keyword>
<proteinExistence type="predicted"/>